<dbReference type="InterPro" id="IPR008928">
    <property type="entry name" value="6-hairpin_glycosidase_sf"/>
</dbReference>
<protein>
    <submittedName>
        <fullName evidence="4">Alpha-L-fucosidase</fullName>
        <ecNumber evidence="4">3.2.1.51</ecNumber>
    </submittedName>
</protein>
<dbReference type="Proteomes" id="UP000002029">
    <property type="component" value="Chromosome"/>
</dbReference>
<accession>D2AYT0</accession>
<dbReference type="InterPro" id="IPR027414">
    <property type="entry name" value="GH95_N_dom"/>
</dbReference>
<dbReference type="PANTHER" id="PTHR31084:SF19">
    <property type="entry name" value="GLYCOSYL HYDROLASE FAMILY 95 N-TERMINAL DOMAIN-CONTAINING PROTEIN"/>
    <property type="match status" value="1"/>
</dbReference>
<dbReference type="Pfam" id="PF21307">
    <property type="entry name" value="Glyco_hydro_95_C"/>
    <property type="match status" value="1"/>
</dbReference>
<dbReference type="RefSeq" id="WP_012894597.1">
    <property type="nucleotide sequence ID" value="NC_013595.1"/>
</dbReference>
<keyword evidence="4" id="KW-0378">Hydrolase</keyword>
<dbReference type="SUPFAM" id="SSF48208">
    <property type="entry name" value="Six-hairpin glycosidases"/>
    <property type="match status" value="1"/>
</dbReference>
<evidence type="ECO:0000259" key="2">
    <source>
        <dbReference type="Pfam" id="PF21307"/>
    </source>
</evidence>
<gene>
    <name evidence="4" type="ordered locus">Sros_8217</name>
</gene>
<dbReference type="Pfam" id="PF22124">
    <property type="entry name" value="Glyco_hydro_95_cat"/>
    <property type="match status" value="1"/>
</dbReference>
<dbReference type="GO" id="GO:0004560">
    <property type="term" value="F:alpha-L-fucosidase activity"/>
    <property type="evidence" value="ECO:0007669"/>
    <property type="project" value="UniProtKB-EC"/>
</dbReference>
<dbReference type="HOGENOM" id="CLU_004617_2_0_11"/>
<evidence type="ECO:0000313" key="4">
    <source>
        <dbReference type="EMBL" id="ACZ90867.1"/>
    </source>
</evidence>
<dbReference type="Pfam" id="PF13385">
    <property type="entry name" value="Laminin_G_3"/>
    <property type="match status" value="1"/>
</dbReference>
<dbReference type="CAZy" id="GH95">
    <property type="family name" value="Glycoside Hydrolase Family 95"/>
</dbReference>
<dbReference type="GO" id="GO:0005975">
    <property type="term" value="P:carbohydrate metabolic process"/>
    <property type="evidence" value="ECO:0007669"/>
    <property type="project" value="InterPro"/>
</dbReference>
<organism evidence="4 5">
    <name type="scientific">Streptosporangium roseum (strain ATCC 12428 / DSM 43021 / JCM 3005 / KCTC 9067 / NCIMB 10171 / NRRL 2505 / NI 9100)</name>
    <dbReference type="NCBI Taxonomy" id="479432"/>
    <lineage>
        <taxon>Bacteria</taxon>
        <taxon>Bacillati</taxon>
        <taxon>Actinomycetota</taxon>
        <taxon>Actinomycetes</taxon>
        <taxon>Streptosporangiales</taxon>
        <taxon>Streptosporangiaceae</taxon>
        <taxon>Streptosporangium</taxon>
    </lineage>
</organism>
<dbReference type="SUPFAM" id="SSF49899">
    <property type="entry name" value="Concanavalin A-like lectins/glucanases"/>
    <property type="match status" value="1"/>
</dbReference>
<sequence length="991" mass="105866">MANAEPEKSAAAVQTPDDLTLWYDKPATNWETQALPIGNGALGAMVFGGVASEQIQFNEKTLWTGGPGSGGYNAGNWTSPRPNAIAEVQAQIDRDGRMSPSAVTAKLGQPKSGFGAYQTFGDLWLDVPDAPASPTGYRRELSLREAVARVGYTAGGVTYSREYFASHPGGVIVGRISASQAGKVSFTLRTSSPRSDKQVSVANGRLTVRGTLADNGMRFESQIQVVTQGGSRTDGTDRVTVTGADSAMFVLSAGTDYAGTHPAYRGPDPHAKVTAAVDAAAARTFDQLRTAHQNDYRKLFDRVRLDLGQRVPAIPTDRLRAAYTGRASADDRALEAMFFAYGRYLLISSSRDEALPANLQGVWNNSTSPPWSADYHVNINLQMNYWLAEQTNLAETTVAYDRYIKAMVAPGRKTAQEMFGSRGWVVHNETNPFGFTGVHDWATAFWFPEAAAWVTQQMYDHYRFNGDTAYLRDTAYPVMKGAAEFWLDNLHADPRDGKLVVSPSYSPEQGDFSAGASMSQQIVFDVLTNSLEAARKLNVDPAFQAEVTAALAKLDRGIRVGSWGQLQEWKSDWDDRANTHRHVSHLFALHPGRQIVAGTPEATAAKVSLTARGDGGTGWSKAWKVNFWARLLDGDHSHKMLSEQLKTSTLDNLWDTHPPFQIDGNFGATSGVAEMLLQSQHDTIHVLPALPSAWPTGSVTGLRARGDVTVDVSWRNGSGERITLRPGRTGAVKVRSALIAGRHRVQDETGATVGAVRDGETLTWNAQAGKTYTIVDDDGATPCAPAPADRPVVAWDPTSGTAVADASGNGRNATVSGTAAYDASAPTGSGLVLGGSTYLTTGNTTLGFLREATFAAEVKVGGSGYRRLFDSQPSGNPGTDGVIVDITPANKLRFIGAGLNVTTDATVPTGRYVDLVVTMDRTGAVTVYVDGARIGGGTATTAGITGCASRPLRFAADQGGGQRLTGAVDRMAILPRALTAAEIGTWRDLAF</sequence>
<keyword evidence="4" id="KW-0326">Glycosidase</keyword>
<dbReference type="InterPro" id="IPR054363">
    <property type="entry name" value="GH95_cat"/>
</dbReference>
<dbReference type="Gene3D" id="2.70.98.50">
    <property type="entry name" value="putative glycoside hydrolase family protein from bacillus halodurans"/>
    <property type="match status" value="1"/>
</dbReference>
<dbReference type="KEGG" id="sro:Sros_8217"/>
<evidence type="ECO:0000313" key="5">
    <source>
        <dbReference type="Proteomes" id="UP000002029"/>
    </source>
</evidence>
<feature type="domain" description="Alpha fucosidase A-like C-terminal" evidence="2">
    <location>
        <begin position="678"/>
        <end position="774"/>
    </location>
</feature>
<feature type="domain" description="Glycosyl hydrolase family 95 catalytic" evidence="3">
    <location>
        <begin position="285"/>
        <end position="676"/>
    </location>
</feature>
<dbReference type="Gene3D" id="2.60.40.1180">
    <property type="entry name" value="Golgi alpha-mannosidase II"/>
    <property type="match status" value="1"/>
</dbReference>
<reference evidence="4 5" key="1">
    <citation type="journal article" date="2010" name="Stand. Genomic Sci.">
        <title>Complete genome sequence of Streptosporangium roseum type strain (NI 9100).</title>
        <authorList>
            <person name="Nolan M."/>
            <person name="Sikorski J."/>
            <person name="Jando M."/>
            <person name="Lucas S."/>
            <person name="Lapidus A."/>
            <person name="Glavina Del Rio T."/>
            <person name="Chen F."/>
            <person name="Tice H."/>
            <person name="Pitluck S."/>
            <person name="Cheng J.F."/>
            <person name="Chertkov O."/>
            <person name="Sims D."/>
            <person name="Meincke L."/>
            <person name="Brettin T."/>
            <person name="Han C."/>
            <person name="Detter J.C."/>
            <person name="Bruce D."/>
            <person name="Goodwin L."/>
            <person name="Land M."/>
            <person name="Hauser L."/>
            <person name="Chang Y.J."/>
            <person name="Jeffries C.D."/>
            <person name="Ivanova N."/>
            <person name="Mavromatis K."/>
            <person name="Mikhailova N."/>
            <person name="Chen A."/>
            <person name="Palaniappan K."/>
            <person name="Chain P."/>
            <person name="Rohde M."/>
            <person name="Goker M."/>
            <person name="Bristow J."/>
            <person name="Eisen J.A."/>
            <person name="Markowitz V."/>
            <person name="Hugenholtz P."/>
            <person name="Kyrpides N.C."/>
            <person name="Klenk H.P."/>
        </authorList>
    </citation>
    <scope>NUCLEOTIDE SEQUENCE [LARGE SCALE GENOMIC DNA]</scope>
    <source>
        <strain evidence="5">ATCC 12428 / DSM 43021 / JCM 3005 / NI 9100</strain>
    </source>
</reference>
<dbReference type="AlphaFoldDB" id="D2AYT0"/>
<proteinExistence type="predicted"/>
<dbReference type="PANTHER" id="PTHR31084">
    <property type="entry name" value="ALPHA-L-FUCOSIDASE 2"/>
    <property type="match status" value="1"/>
</dbReference>
<dbReference type="EMBL" id="CP001814">
    <property type="protein sequence ID" value="ACZ90867.1"/>
    <property type="molecule type" value="Genomic_DNA"/>
</dbReference>
<dbReference type="Gene3D" id="2.60.120.200">
    <property type="match status" value="1"/>
</dbReference>
<dbReference type="eggNOG" id="COG1554">
    <property type="taxonomic scope" value="Bacteria"/>
</dbReference>
<keyword evidence="5" id="KW-1185">Reference proteome</keyword>
<dbReference type="InterPro" id="IPR049053">
    <property type="entry name" value="AFCA-like_C"/>
</dbReference>
<dbReference type="Pfam" id="PF14498">
    <property type="entry name" value="Glyco_hyd_65N_2"/>
    <property type="match status" value="1"/>
</dbReference>
<dbReference type="InterPro" id="IPR013320">
    <property type="entry name" value="ConA-like_dom_sf"/>
</dbReference>
<name>D2AYT0_STRRD</name>
<evidence type="ECO:0000259" key="1">
    <source>
        <dbReference type="Pfam" id="PF14498"/>
    </source>
</evidence>
<dbReference type="STRING" id="479432.Sros_8217"/>
<dbReference type="InterPro" id="IPR013780">
    <property type="entry name" value="Glyco_hydro_b"/>
</dbReference>
<feature type="domain" description="Glycosyl hydrolase family 95 N-terminal" evidence="1">
    <location>
        <begin position="21"/>
        <end position="259"/>
    </location>
</feature>
<dbReference type="EC" id="3.2.1.51" evidence="4"/>
<evidence type="ECO:0000259" key="3">
    <source>
        <dbReference type="Pfam" id="PF22124"/>
    </source>
</evidence>